<comment type="caution">
    <text evidence="1">The sequence shown here is derived from an EMBL/GenBank/DDBJ whole genome shotgun (WGS) entry which is preliminary data.</text>
</comment>
<dbReference type="AlphaFoldDB" id="A0AAV6V5F6"/>
<reference evidence="1 2" key="1">
    <citation type="journal article" date="2022" name="Nat. Ecol. Evol.">
        <title>A masculinizing supergene underlies an exaggerated male reproductive morph in a spider.</title>
        <authorList>
            <person name="Hendrickx F."/>
            <person name="De Corte Z."/>
            <person name="Sonet G."/>
            <person name="Van Belleghem S.M."/>
            <person name="Kostlbacher S."/>
            <person name="Vangestel C."/>
        </authorList>
    </citation>
    <scope>NUCLEOTIDE SEQUENCE [LARGE SCALE GENOMIC DNA]</scope>
    <source>
        <strain evidence="1">W744_W776</strain>
    </source>
</reference>
<sequence>MVSKTIDQIQLFEDENVTPYFKVLSKIPSVLTKGSISTGLSSLFTQKKVRIPTGGHSRLPERQTRSPSYQSVAVIYFRIHIHFTFSAHKRIHFYGTSISFHLKEGPNPHRGTHSFSRTTETRFPLLEQVLLPVRGCRDLLASLLIRKDSISNKEKEKLLQQRSFDFLK</sequence>
<protein>
    <submittedName>
        <fullName evidence="1">Uncharacterized protein</fullName>
    </submittedName>
</protein>
<keyword evidence="2" id="KW-1185">Reference proteome</keyword>
<name>A0AAV6V5F6_9ARAC</name>
<dbReference type="EMBL" id="JAFNEN010000158">
    <property type="protein sequence ID" value="KAG8191526.1"/>
    <property type="molecule type" value="Genomic_DNA"/>
</dbReference>
<proteinExistence type="predicted"/>
<evidence type="ECO:0000313" key="1">
    <source>
        <dbReference type="EMBL" id="KAG8191526.1"/>
    </source>
</evidence>
<accession>A0AAV6V5F6</accession>
<evidence type="ECO:0000313" key="2">
    <source>
        <dbReference type="Proteomes" id="UP000827092"/>
    </source>
</evidence>
<organism evidence="1 2">
    <name type="scientific">Oedothorax gibbosus</name>
    <dbReference type="NCBI Taxonomy" id="931172"/>
    <lineage>
        <taxon>Eukaryota</taxon>
        <taxon>Metazoa</taxon>
        <taxon>Ecdysozoa</taxon>
        <taxon>Arthropoda</taxon>
        <taxon>Chelicerata</taxon>
        <taxon>Arachnida</taxon>
        <taxon>Araneae</taxon>
        <taxon>Araneomorphae</taxon>
        <taxon>Entelegynae</taxon>
        <taxon>Araneoidea</taxon>
        <taxon>Linyphiidae</taxon>
        <taxon>Erigoninae</taxon>
        <taxon>Oedothorax</taxon>
    </lineage>
</organism>
<dbReference type="Proteomes" id="UP000827092">
    <property type="component" value="Unassembled WGS sequence"/>
</dbReference>
<gene>
    <name evidence="1" type="ORF">JTE90_019590</name>
</gene>